<name>A0ABU6S095_9FABA</name>
<comment type="caution">
    <text evidence="1">The sequence shown here is derived from an EMBL/GenBank/DDBJ whole genome shotgun (WGS) entry which is preliminary data.</text>
</comment>
<protein>
    <submittedName>
        <fullName evidence="1">Uncharacterized protein</fullName>
    </submittedName>
</protein>
<keyword evidence="2" id="KW-1185">Reference proteome</keyword>
<gene>
    <name evidence="1" type="ORF">PIB30_109600</name>
</gene>
<evidence type="ECO:0000313" key="2">
    <source>
        <dbReference type="Proteomes" id="UP001341840"/>
    </source>
</evidence>
<dbReference type="EMBL" id="JASCZI010035918">
    <property type="protein sequence ID" value="MED6129615.1"/>
    <property type="molecule type" value="Genomic_DNA"/>
</dbReference>
<sequence>MAVSNPQENDALSSETTPKLDPFTRIHLSKAKLAVEIFDGMGHFSMWQGEVLDA</sequence>
<accession>A0ABU6S095</accession>
<reference evidence="1 2" key="1">
    <citation type="journal article" date="2023" name="Plants (Basel)">
        <title>Bridging the Gap: Combining Genomics and Transcriptomics Approaches to Understand Stylosanthes scabra, an Orphan Legume from the Brazilian Caatinga.</title>
        <authorList>
            <person name="Ferreira-Neto J.R.C."/>
            <person name="da Silva M.D."/>
            <person name="Binneck E."/>
            <person name="de Melo N.F."/>
            <person name="da Silva R.H."/>
            <person name="de Melo A.L.T.M."/>
            <person name="Pandolfi V."/>
            <person name="Bustamante F.O."/>
            <person name="Brasileiro-Vidal A.C."/>
            <person name="Benko-Iseppon A.M."/>
        </authorList>
    </citation>
    <scope>NUCLEOTIDE SEQUENCE [LARGE SCALE GENOMIC DNA]</scope>
    <source>
        <tissue evidence="1">Leaves</tissue>
    </source>
</reference>
<evidence type="ECO:0000313" key="1">
    <source>
        <dbReference type="EMBL" id="MED6129615.1"/>
    </source>
</evidence>
<proteinExistence type="predicted"/>
<dbReference type="Proteomes" id="UP001341840">
    <property type="component" value="Unassembled WGS sequence"/>
</dbReference>
<organism evidence="1 2">
    <name type="scientific">Stylosanthes scabra</name>
    <dbReference type="NCBI Taxonomy" id="79078"/>
    <lineage>
        <taxon>Eukaryota</taxon>
        <taxon>Viridiplantae</taxon>
        <taxon>Streptophyta</taxon>
        <taxon>Embryophyta</taxon>
        <taxon>Tracheophyta</taxon>
        <taxon>Spermatophyta</taxon>
        <taxon>Magnoliopsida</taxon>
        <taxon>eudicotyledons</taxon>
        <taxon>Gunneridae</taxon>
        <taxon>Pentapetalae</taxon>
        <taxon>rosids</taxon>
        <taxon>fabids</taxon>
        <taxon>Fabales</taxon>
        <taxon>Fabaceae</taxon>
        <taxon>Papilionoideae</taxon>
        <taxon>50 kb inversion clade</taxon>
        <taxon>dalbergioids sensu lato</taxon>
        <taxon>Dalbergieae</taxon>
        <taxon>Pterocarpus clade</taxon>
        <taxon>Stylosanthes</taxon>
    </lineage>
</organism>
<feature type="non-terminal residue" evidence="1">
    <location>
        <position position="54"/>
    </location>
</feature>